<dbReference type="GO" id="GO:0000272">
    <property type="term" value="P:polysaccharide catabolic process"/>
    <property type="evidence" value="ECO:0007669"/>
    <property type="project" value="InterPro"/>
</dbReference>
<protein>
    <submittedName>
        <fullName evidence="3">Cellulosome anchoring protein, cohesin region domain protein</fullName>
    </submittedName>
</protein>
<dbReference type="SUPFAM" id="SSF49384">
    <property type="entry name" value="Carbohydrate-binding domain"/>
    <property type="match status" value="1"/>
</dbReference>
<evidence type="ECO:0000313" key="4">
    <source>
        <dbReference type="Proteomes" id="UP000186940"/>
    </source>
</evidence>
<dbReference type="CDD" id="cd08548">
    <property type="entry name" value="Type_I_cohesin_like"/>
    <property type="match status" value="1"/>
</dbReference>
<dbReference type="STRING" id="1838285.SCAL_000063"/>
<dbReference type="AlphaFoldDB" id="A0A1F2PAQ1"/>
<dbReference type="InterPro" id="IPR008965">
    <property type="entry name" value="CBM2/CBM3_carb-bd_dom_sf"/>
</dbReference>
<dbReference type="GO" id="GO:0030246">
    <property type="term" value="F:carbohydrate binding"/>
    <property type="evidence" value="ECO:0007669"/>
    <property type="project" value="InterPro"/>
</dbReference>
<accession>A0A1F2PAQ1</accession>
<feature type="domain" description="Cohesin" evidence="2">
    <location>
        <begin position="4"/>
        <end position="123"/>
    </location>
</feature>
<name>A0A1F2PAQ1_9EURY</name>
<keyword evidence="1" id="KW-0812">Transmembrane</keyword>
<reference evidence="3" key="1">
    <citation type="submission" date="2016-05" db="EMBL/GenBank/DDBJ databases">
        <title>Microbial consortia oxidize butane by reversing methanogenesis.</title>
        <authorList>
            <person name="Laso-Perez R."/>
            <person name="Richter M."/>
            <person name="Wegener G."/>
            <person name="Musat F."/>
        </authorList>
    </citation>
    <scope>NUCLEOTIDE SEQUENCE [LARGE SCALE GENOMIC DNA]</scope>
    <source>
        <strain evidence="3">BOX2</strain>
    </source>
</reference>
<dbReference type="Pfam" id="PF00963">
    <property type="entry name" value="Cohesin"/>
    <property type="match status" value="1"/>
</dbReference>
<evidence type="ECO:0000259" key="2">
    <source>
        <dbReference type="Pfam" id="PF00963"/>
    </source>
</evidence>
<dbReference type="Gene3D" id="2.60.40.680">
    <property type="match status" value="1"/>
</dbReference>
<evidence type="ECO:0000313" key="3">
    <source>
        <dbReference type="EMBL" id="OFV68387.1"/>
    </source>
</evidence>
<gene>
    <name evidence="3" type="ORF">SCAL_000063</name>
</gene>
<dbReference type="EMBL" id="LYOS01000001">
    <property type="protein sequence ID" value="OFV68387.1"/>
    <property type="molecule type" value="Genomic_DNA"/>
</dbReference>
<dbReference type="Proteomes" id="UP000186940">
    <property type="component" value="Unassembled WGS sequence"/>
</dbReference>
<dbReference type="InterPro" id="IPR002102">
    <property type="entry name" value="Cohesin_dom"/>
</dbReference>
<sequence length="154" mass="15690">MSDETGAKGDIAKVPIILEAASDVGSIDIVLKYDGQVLRAVAVEAGELGKNALIEANTAREGEVIIALADSSGINGDGAVATISFEVIGDVGSTSPLTLETVSVNNVELVEVITTTESGTFSVTEEGAPKSGDASTAIMAITAIIIALFVIKRR</sequence>
<keyword evidence="1" id="KW-0472">Membrane</keyword>
<proteinExistence type="predicted"/>
<keyword evidence="4" id="KW-1185">Reference proteome</keyword>
<evidence type="ECO:0000256" key="1">
    <source>
        <dbReference type="SAM" id="Phobius"/>
    </source>
</evidence>
<organism evidence="3 4">
    <name type="scientific">Candidatus Syntropharchaeum caldarium</name>
    <dbReference type="NCBI Taxonomy" id="1838285"/>
    <lineage>
        <taxon>Archaea</taxon>
        <taxon>Methanobacteriati</taxon>
        <taxon>Methanobacteriota</taxon>
        <taxon>Stenosarchaea group</taxon>
        <taxon>Methanomicrobia</taxon>
        <taxon>Methanosarcinales</taxon>
        <taxon>ANME-2 cluster</taxon>
        <taxon>Candidatus Syntropharchaeum</taxon>
    </lineage>
</organism>
<keyword evidence="1" id="KW-1133">Transmembrane helix</keyword>
<comment type="caution">
    <text evidence="3">The sequence shown here is derived from an EMBL/GenBank/DDBJ whole genome shotgun (WGS) entry which is preliminary data.</text>
</comment>
<feature type="transmembrane region" description="Helical" evidence="1">
    <location>
        <begin position="134"/>
        <end position="151"/>
    </location>
</feature>